<feature type="active site" description="Proton donor" evidence="12">
    <location>
        <position position="200"/>
    </location>
</feature>
<dbReference type="UniPathway" id="UPA00051">
    <property type="reaction ID" value="UER00465"/>
</dbReference>
<protein>
    <recommendedName>
        <fullName evidence="5 14">Homoserine dehydrogenase</fullName>
        <ecNumber evidence="4 14">1.1.1.3</ecNumber>
    </recommendedName>
</protein>
<evidence type="ECO:0000313" key="18">
    <source>
        <dbReference type="EMBL" id="QOV19673.1"/>
    </source>
</evidence>
<keyword evidence="7 14" id="KW-0791">Threonine biosynthesis</keyword>
<evidence type="ECO:0000256" key="11">
    <source>
        <dbReference type="ARBA" id="ARBA00048841"/>
    </source>
</evidence>
<dbReference type="Pfam" id="PF00742">
    <property type="entry name" value="Homoserine_dh"/>
    <property type="match status" value="1"/>
</dbReference>
<dbReference type="SUPFAM" id="SSF51735">
    <property type="entry name" value="NAD(P)-binding Rossmann-fold domains"/>
    <property type="match status" value="1"/>
</dbReference>
<gene>
    <name evidence="18" type="ORF">INP51_01460</name>
</gene>
<proteinExistence type="inferred from homology"/>
<reference evidence="18 19" key="1">
    <citation type="submission" date="2020-10" db="EMBL/GenBank/DDBJ databases">
        <title>Blautia liquoris sp.nov., isolated from the mud in a fermentation cellar used for the production of Chinese strong-flavoured liquor.</title>
        <authorList>
            <person name="Lu L."/>
        </authorList>
    </citation>
    <scope>NUCLEOTIDE SEQUENCE [LARGE SCALE GENOMIC DNA]</scope>
    <source>
        <strain evidence="18 19">LZLJ-3</strain>
    </source>
</reference>
<comment type="catalytic activity">
    <reaction evidence="11">
        <text>L-homoserine + NADP(+) = L-aspartate 4-semialdehyde + NADPH + H(+)</text>
        <dbReference type="Rhea" id="RHEA:15761"/>
        <dbReference type="ChEBI" id="CHEBI:15378"/>
        <dbReference type="ChEBI" id="CHEBI:57476"/>
        <dbReference type="ChEBI" id="CHEBI:57783"/>
        <dbReference type="ChEBI" id="CHEBI:58349"/>
        <dbReference type="ChEBI" id="CHEBI:537519"/>
        <dbReference type="EC" id="1.1.1.3"/>
    </reaction>
    <physiologicalReaction direction="right-to-left" evidence="11">
        <dbReference type="Rhea" id="RHEA:15763"/>
    </physiologicalReaction>
</comment>
<feature type="binding site" evidence="13">
    <location>
        <begin position="7"/>
        <end position="14"/>
    </location>
    <ligand>
        <name>NADP(+)</name>
        <dbReference type="ChEBI" id="CHEBI:58349"/>
    </ligand>
</feature>
<evidence type="ECO:0000256" key="9">
    <source>
        <dbReference type="ARBA" id="ARBA00023053"/>
    </source>
</evidence>
<sequence>MIKVAVLGYGTVGSGVLEVFQKNQEILNQNVGEEIELKYVLDRKKFPGDPVERYLIHDFETIVNDPEIKIVVEVMGGLNPSFDFVKRCLENQKSVCTSNKELVAQHGTDLLLTAKEHHVNFLFEASCGGGIPIIRPLYQSLTADRIDEVSGILNGTTNYILSKMTSDGYGFEEVLKRAQDKGYAERDPQADVEGYDACRKIAILSSLAFGNYIDYKDIYTEGITDITATDIKYAKAAGAVIKLLAIGRRTDQGAYALVCPVMIDASNSLYSVNSVFNAVSVHGNMIGDAMFYGKGAGKRPTASAVVADVVEAAKNPGTTVMGDGWNAKKLELMPLDDIPGRFFVRIQGNIAACLPSVESVFGEVDPITVPSIDREFGFFTGEMTEAQYKEKTERLEGIIHMIRVRF</sequence>
<dbReference type="GO" id="GO:0050661">
    <property type="term" value="F:NADP binding"/>
    <property type="evidence" value="ECO:0007669"/>
    <property type="project" value="InterPro"/>
</dbReference>
<dbReference type="InterPro" id="IPR001342">
    <property type="entry name" value="HDH_cat"/>
</dbReference>
<comment type="pathway">
    <text evidence="1 14">Amino-acid biosynthesis; L-threonine biosynthesis; L-threonine from L-aspartate: step 3/5.</text>
</comment>
<name>A0A7M2RH65_9FIRM</name>
<dbReference type="PROSITE" id="PS01042">
    <property type="entry name" value="HOMOSER_DHGENASE"/>
    <property type="match status" value="1"/>
</dbReference>
<keyword evidence="10 14" id="KW-0486">Methionine biosynthesis</keyword>
<evidence type="ECO:0000256" key="7">
    <source>
        <dbReference type="ARBA" id="ARBA00022697"/>
    </source>
</evidence>
<keyword evidence="13 14" id="KW-0521">NADP</keyword>
<dbReference type="Gene3D" id="3.30.360.10">
    <property type="entry name" value="Dihydrodipicolinate Reductase, domain 2"/>
    <property type="match status" value="1"/>
</dbReference>
<evidence type="ECO:0000256" key="2">
    <source>
        <dbReference type="ARBA" id="ARBA00005062"/>
    </source>
</evidence>
<dbReference type="Proteomes" id="UP000593601">
    <property type="component" value="Chromosome"/>
</dbReference>
<evidence type="ECO:0000313" key="19">
    <source>
        <dbReference type="Proteomes" id="UP000593601"/>
    </source>
</evidence>
<dbReference type="SUPFAM" id="SSF55347">
    <property type="entry name" value="Glyceraldehyde-3-phosphate dehydrogenase-like, C-terminal domain"/>
    <property type="match status" value="1"/>
</dbReference>
<dbReference type="PANTHER" id="PTHR43331:SF1">
    <property type="entry name" value="HOMOSERINE DEHYDROGENASE"/>
    <property type="match status" value="1"/>
</dbReference>
<dbReference type="Gene3D" id="3.30.70.260">
    <property type="match status" value="1"/>
</dbReference>
<evidence type="ECO:0000256" key="14">
    <source>
        <dbReference type="RuleBase" id="RU000579"/>
    </source>
</evidence>
<dbReference type="GO" id="GO:0004412">
    <property type="term" value="F:homoserine dehydrogenase activity"/>
    <property type="evidence" value="ECO:0007669"/>
    <property type="project" value="UniProtKB-EC"/>
</dbReference>
<evidence type="ECO:0000256" key="3">
    <source>
        <dbReference type="ARBA" id="ARBA00006753"/>
    </source>
</evidence>
<dbReference type="Gene3D" id="3.40.50.720">
    <property type="entry name" value="NAD(P)-binding Rossmann-like Domain"/>
    <property type="match status" value="1"/>
</dbReference>
<evidence type="ECO:0000259" key="17">
    <source>
        <dbReference type="Pfam" id="PF03447"/>
    </source>
</evidence>
<dbReference type="KEGG" id="bliq:INP51_01460"/>
<evidence type="ECO:0000256" key="6">
    <source>
        <dbReference type="ARBA" id="ARBA00022605"/>
    </source>
</evidence>
<feature type="binding site" evidence="13">
    <location>
        <position position="100"/>
    </location>
    <ligand>
        <name>NADPH</name>
        <dbReference type="ChEBI" id="CHEBI:57783"/>
    </ligand>
</feature>
<dbReference type="InterPro" id="IPR005106">
    <property type="entry name" value="Asp/hSer_DH_NAD-bd"/>
</dbReference>
<dbReference type="InterPro" id="IPR016204">
    <property type="entry name" value="HDH"/>
</dbReference>
<dbReference type="GO" id="GO:0009088">
    <property type="term" value="P:threonine biosynthetic process"/>
    <property type="evidence" value="ECO:0007669"/>
    <property type="project" value="UniProtKB-UniPathway"/>
</dbReference>
<dbReference type="PIRSF" id="PIRSF000098">
    <property type="entry name" value="Homoser_dehydrog"/>
    <property type="match status" value="1"/>
</dbReference>
<dbReference type="RefSeq" id="WP_193735993.1">
    <property type="nucleotide sequence ID" value="NZ_CP063304.1"/>
</dbReference>
<evidence type="ECO:0000256" key="4">
    <source>
        <dbReference type="ARBA" id="ARBA00013213"/>
    </source>
</evidence>
<evidence type="ECO:0000256" key="15">
    <source>
        <dbReference type="RuleBase" id="RU004171"/>
    </source>
</evidence>
<keyword evidence="19" id="KW-1185">Reference proteome</keyword>
<dbReference type="GO" id="GO:0009086">
    <property type="term" value="P:methionine biosynthetic process"/>
    <property type="evidence" value="ECO:0007669"/>
    <property type="project" value="UniProtKB-KW"/>
</dbReference>
<keyword evidence="8 14" id="KW-0560">Oxidoreductase</keyword>
<dbReference type="InterPro" id="IPR036291">
    <property type="entry name" value="NAD(P)-bd_dom_sf"/>
</dbReference>
<dbReference type="UniPathway" id="UPA00050">
    <property type="reaction ID" value="UER00063"/>
</dbReference>
<dbReference type="NCBIfam" id="NF004976">
    <property type="entry name" value="PRK06349.1"/>
    <property type="match status" value="1"/>
</dbReference>
<dbReference type="AlphaFoldDB" id="A0A7M2RH65"/>
<dbReference type="PANTHER" id="PTHR43331">
    <property type="entry name" value="HOMOSERINE DEHYDROGENASE"/>
    <property type="match status" value="1"/>
</dbReference>
<comment type="similarity">
    <text evidence="3 15">Belongs to the homoserine dehydrogenase family.</text>
</comment>
<comment type="pathway">
    <text evidence="2 14">Amino-acid biosynthesis; L-methionine biosynthesis via de novo pathway; L-homoserine from L-aspartate: step 3/3.</text>
</comment>
<dbReference type="Pfam" id="PF03447">
    <property type="entry name" value="NAD_binding_3"/>
    <property type="match status" value="1"/>
</dbReference>
<dbReference type="EC" id="1.1.1.3" evidence="4 14"/>
<evidence type="ECO:0000256" key="12">
    <source>
        <dbReference type="PIRSR" id="PIRSR000098-1"/>
    </source>
</evidence>
<feature type="domain" description="Aspartate/homoserine dehydrogenase NAD-binding" evidence="17">
    <location>
        <begin position="8"/>
        <end position="124"/>
    </location>
</feature>
<accession>A0A7M2RH65</accession>
<evidence type="ECO:0000256" key="10">
    <source>
        <dbReference type="ARBA" id="ARBA00023167"/>
    </source>
</evidence>
<evidence type="ECO:0000259" key="16">
    <source>
        <dbReference type="Pfam" id="PF00742"/>
    </source>
</evidence>
<feature type="domain" description="Homoserine dehydrogenase catalytic" evidence="16">
    <location>
        <begin position="132"/>
        <end position="310"/>
    </location>
</feature>
<evidence type="ECO:0000256" key="8">
    <source>
        <dbReference type="ARBA" id="ARBA00023002"/>
    </source>
</evidence>
<dbReference type="EMBL" id="CP063304">
    <property type="protein sequence ID" value="QOV19673.1"/>
    <property type="molecule type" value="Genomic_DNA"/>
</dbReference>
<keyword evidence="6 14" id="KW-0028">Amino-acid biosynthesis</keyword>
<dbReference type="InterPro" id="IPR019811">
    <property type="entry name" value="HDH_CS"/>
</dbReference>
<organism evidence="18 19">
    <name type="scientific">Blautia liquoris</name>
    <dbReference type="NCBI Taxonomy" id="2779518"/>
    <lineage>
        <taxon>Bacteria</taxon>
        <taxon>Bacillati</taxon>
        <taxon>Bacillota</taxon>
        <taxon>Clostridia</taxon>
        <taxon>Lachnospirales</taxon>
        <taxon>Lachnospiraceae</taxon>
        <taxon>Blautia</taxon>
    </lineage>
</organism>
<feature type="binding site" evidence="13">
    <location>
        <position position="185"/>
    </location>
    <ligand>
        <name>L-homoserine</name>
        <dbReference type="ChEBI" id="CHEBI:57476"/>
    </ligand>
</feature>
<keyword evidence="9" id="KW-0915">Sodium</keyword>
<dbReference type="FunFam" id="3.30.360.10:FF:000005">
    <property type="entry name" value="Homoserine dehydrogenase"/>
    <property type="match status" value="1"/>
</dbReference>
<evidence type="ECO:0000256" key="1">
    <source>
        <dbReference type="ARBA" id="ARBA00005056"/>
    </source>
</evidence>
<evidence type="ECO:0000256" key="5">
    <source>
        <dbReference type="ARBA" id="ARBA00013376"/>
    </source>
</evidence>
<evidence type="ECO:0000256" key="13">
    <source>
        <dbReference type="PIRSR" id="PIRSR000098-2"/>
    </source>
</evidence>